<dbReference type="AlphaFoldDB" id="A0A0F9MCN7"/>
<reference evidence="1" key="1">
    <citation type="journal article" date="2015" name="Nature">
        <title>Complex archaea that bridge the gap between prokaryotes and eukaryotes.</title>
        <authorList>
            <person name="Spang A."/>
            <person name="Saw J.H."/>
            <person name="Jorgensen S.L."/>
            <person name="Zaremba-Niedzwiedzka K."/>
            <person name="Martijn J."/>
            <person name="Lind A.E."/>
            <person name="van Eijk R."/>
            <person name="Schleper C."/>
            <person name="Guy L."/>
            <person name="Ettema T.J."/>
        </authorList>
    </citation>
    <scope>NUCLEOTIDE SEQUENCE</scope>
</reference>
<sequence length="56" mass="6326">MIKIGDWIRTDLGLSGRVIGTGVLTTREWPAWKIETRDGKITAVLKEDTELWVKGD</sequence>
<name>A0A0F9MCN7_9ZZZZ</name>
<gene>
    <name evidence="1" type="ORF">LCGC14_1476020</name>
</gene>
<protein>
    <submittedName>
        <fullName evidence="1">Uncharacterized protein</fullName>
    </submittedName>
</protein>
<comment type="caution">
    <text evidence="1">The sequence shown here is derived from an EMBL/GenBank/DDBJ whole genome shotgun (WGS) entry which is preliminary data.</text>
</comment>
<evidence type="ECO:0000313" key="1">
    <source>
        <dbReference type="EMBL" id="KKM66957.1"/>
    </source>
</evidence>
<dbReference type="EMBL" id="LAZR01010435">
    <property type="protein sequence ID" value="KKM66957.1"/>
    <property type="molecule type" value="Genomic_DNA"/>
</dbReference>
<accession>A0A0F9MCN7</accession>
<proteinExistence type="predicted"/>
<organism evidence="1">
    <name type="scientific">marine sediment metagenome</name>
    <dbReference type="NCBI Taxonomy" id="412755"/>
    <lineage>
        <taxon>unclassified sequences</taxon>
        <taxon>metagenomes</taxon>
        <taxon>ecological metagenomes</taxon>
    </lineage>
</organism>